<dbReference type="OrthoDB" id="5599171at2759"/>
<reference evidence="13 14" key="1">
    <citation type="journal article" date="2019" name="Nat. Ecol. Evol.">
        <title>Megaphylogeny resolves global patterns of mushroom evolution.</title>
        <authorList>
            <person name="Varga T."/>
            <person name="Krizsan K."/>
            <person name="Foldi C."/>
            <person name="Dima B."/>
            <person name="Sanchez-Garcia M."/>
            <person name="Sanchez-Ramirez S."/>
            <person name="Szollosi G.J."/>
            <person name="Szarkandi J.G."/>
            <person name="Papp V."/>
            <person name="Albert L."/>
            <person name="Andreopoulos W."/>
            <person name="Angelini C."/>
            <person name="Antonin V."/>
            <person name="Barry K.W."/>
            <person name="Bougher N.L."/>
            <person name="Buchanan P."/>
            <person name="Buyck B."/>
            <person name="Bense V."/>
            <person name="Catcheside P."/>
            <person name="Chovatia M."/>
            <person name="Cooper J."/>
            <person name="Damon W."/>
            <person name="Desjardin D."/>
            <person name="Finy P."/>
            <person name="Geml J."/>
            <person name="Haridas S."/>
            <person name="Hughes K."/>
            <person name="Justo A."/>
            <person name="Karasinski D."/>
            <person name="Kautmanova I."/>
            <person name="Kiss B."/>
            <person name="Kocsube S."/>
            <person name="Kotiranta H."/>
            <person name="LaButti K.M."/>
            <person name="Lechner B.E."/>
            <person name="Liimatainen K."/>
            <person name="Lipzen A."/>
            <person name="Lukacs Z."/>
            <person name="Mihaltcheva S."/>
            <person name="Morgado L.N."/>
            <person name="Niskanen T."/>
            <person name="Noordeloos M.E."/>
            <person name="Ohm R.A."/>
            <person name="Ortiz-Santana B."/>
            <person name="Ovrebo C."/>
            <person name="Racz N."/>
            <person name="Riley R."/>
            <person name="Savchenko A."/>
            <person name="Shiryaev A."/>
            <person name="Soop K."/>
            <person name="Spirin V."/>
            <person name="Szebenyi C."/>
            <person name="Tomsovsky M."/>
            <person name="Tulloss R.E."/>
            <person name="Uehling J."/>
            <person name="Grigoriev I.V."/>
            <person name="Vagvolgyi C."/>
            <person name="Papp T."/>
            <person name="Martin F.M."/>
            <person name="Miettinen O."/>
            <person name="Hibbett D.S."/>
            <person name="Nagy L.G."/>
        </authorList>
    </citation>
    <scope>NUCLEOTIDE SEQUENCE [LARGE SCALE GENOMIC DNA]</scope>
    <source>
        <strain evidence="13 14">OMC1185</strain>
    </source>
</reference>
<dbReference type="GO" id="GO:0005737">
    <property type="term" value="C:cytoplasm"/>
    <property type="evidence" value="ECO:0007669"/>
    <property type="project" value="UniProtKB-SubCell"/>
</dbReference>
<accession>A0A5C3MM02</accession>
<proteinExistence type="inferred from homology"/>
<keyword evidence="14" id="KW-1185">Reference proteome</keyword>
<feature type="transmembrane region" description="Helical" evidence="12">
    <location>
        <begin position="46"/>
        <end position="64"/>
    </location>
</feature>
<evidence type="ECO:0000256" key="9">
    <source>
        <dbReference type="ARBA" id="ARBA00023242"/>
    </source>
</evidence>
<dbReference type="InterPro" id="IPR019168">
    <property type="entry name" value="NEP1-R1"/>
</dbReference>
<sequence length="305" mass="34102">MPTRSPRFSSFAPAPSNDTYRDLLLFEERLKTNALILNRRKSRYQFFLVHLLAIITFLLCEVLLQTDYLSVPYRYLLQAALPEVYAPDVRIHPYFASGLLFVAVTTLVLFFASGTYSEKIGYANRYVPHANKALRSFNMYLNVRQPPLRSKIPLYSILTRILSRSSATGAPSAAAPPPPSAPTTPPIRVPRSRSPSPSTTKRSPSLNPTIPSIPPSTNPRGELIFSSRVDRHFREGYERYRNSFEKKRGERERAAWERTWVGWVVGKFRKGGAEVGGERERVLSAVGKTGLGGSYDCTAGICASG</sequence>
<evidence type="ECO:0000256" key="3">
    <source>
        <dbReference type="ARBA" id="ARBA00010998"/>
    </source>
</evidence>
<evidence type="ECO:0000256" key="6">
    <source>
        <dbReference type="ARBA" id="ARBA00022989"/>
    </source>
</evidence>
<dbReference type="STRING" id="5364.A0A5C3MM02"/>
<dbReference type="GO" id="GO:0031965">
    <property type="term" value="C:nuclear membrane"/>
    <property type="evidence" value="ECO:0007669"/>
    <property type="project" value="UniProtKB-SubCell"/>
</dbReference>
<dbReference type="Proteomes" id="UP000305948">
    <property type="component" value="Unassembled WGS sequence"/>
</dbReference>
<evidence type="ECO:0000256" key="12">
    <source>
        <dbReference type="SAM" id="Phobius"/>
    </source>
</evidence>
<dbReference type="InterPro" id="IPR005605">
    <property type="entry name" value="Spo7"/>
</dbReference>
<dbReference type="GO" id="GO:0006629">
    <property type="term" value="P:lipid metabolic process"/>
    <property type="evidence" value="ECO:0007669"/>
    <property type="project" value="UniProtKB-KW"/>
</dbReference>
<comment type="subcellular location">
    <subcellularLocation>
        <location evidence="2">Cytoplasm</location>
    </subcellularLocation>
    <subcellularLocation>
        <location evidence="1">Nucleus membrane</location>
        <topology evidence="1">Multi-pass membrane protein</topology>
    </subcellularLocation>
</comment>
<dbReference type="GO" id="GO:0019888">
    <property type="term" value="F:protein phosphatase regulator activity"/>
    <property type="evidence" value="ECO:0007669"/>
    <property type="project" value="InterPro"/>
</dbReference>
<dbReference type="PANTHER" id="PTHR20996:SF1">
    <property type="entry name" value="NUCLEAR ENVELOPE PHOSPHATASE-REGULATORY SUBUNIT 1"/>
    <property type="match status" value="1"/>
</dbReference>
<keyword evidence="6 12" id="KW-1133">Transmembrane helix</keyword>
<evidence type="ECO:0000256" key="2">
    <source>
        <dbReference type="ARBA" id="ARBA00004496"/>
    </source>
</evidence>
<evidence type="ECO:0000256" key="5">
    <source>
        <dbReference type="ARBA" id="ARBA00022692"/>
    </source>
</evidence>
<gene>
    <name evidence="13" type="ORF">OE88DRAFT_1721436</name>
</gene>
<dbReference type="EMBL" id="ML213538">
    <property type="protein sequence ID" value="TFK45695.1"/>
    <property type="molecule type" value="Genomic_DNA"/>
</dbReference>
<evidence type="ECO:0000256" key="10">
    <source>
        <dbReference type="ARBA" id="ARBA00030458"/>
    </source>
</evidence>
<evidence type="ECO:0000256" key="4">
    <source>
        <dbReference type="ARBA" id="ARBA00022490"/>
    </source>
</evidence>
<evidence type="ECO:0000256" key="1">
    <source>
        <dbReference type="ARBA" id="ARBA00004232"/>
    </source>
</evidence>
<feature type="region of interest" description="Disordered" evidence="11">
    <location>
        <begin position="168"/>
        <end position="222"/>
    </location>
</feature>
<keyword evidence="4" id="KW-0963">Cytoplasm</keyword>
<dbReference type="Pfam" id="PF03907">
    <property type="entry name" value="Spo7"/>
    <property type="match status" value="1"/>
</dbReference>
<evidence type="ECO:0000313" key="14">
    <source>
        <dbReference type="Proteomes" id="UP000305948"/>
    </source>
</evidence>
<keyword evidence="9" id="KW-0539">Nucleus</keyword>
<feature type="compositionally biased region" description="Pro residues" evidence="11">
    <location>
        <begin position="174"/>
        <end position="188"/>
    </location>
</feature>
<keyword evidence="7" id="KW-0443">Lipid metabolism</keyword>
<evidence type="ECO:0000256" key="7">
    <source>
        <dbReference type="ARBA" id="ARBA00023098"/>
    </source>
</evidence>
<protein>
    <recommendedName>
        <fullName evidence="10">Transmembrane protein 188</fullName>
    </recommendedName>
</protein>
<evidence type="ECO:0000256" key="11">
    <source>
        <dbReference type="SAM" id="MobiDB-lite"/>
    </source>
</evidence>
<evidence type="ECO:0000313" key="13">
    <source>
        <dbReference type="EMBL" id="TFK45695.1"/>
    </source>
</evidence>
<dbReference type="PANTHER" id="PTHR20996">
    <property type="entry name" value="NUCLEAR ENVELOPE PHOSPHATASE-REGULATORY SUBUNIT 1"/>
    <property type="match status" value="1"/>
</dbReference>
<keyword evidence="5 12" id="KW-0812">Transmembrane</keyword>
<feature type="transmembrane region" description="Helical" evidence="12">
    <location>
        <begin position="91"/>
        <end position="112"/>
    </location>
</feature>
<dbReference type="AlphaFoldDB" id="A0A5C3MM02"/>
<name>A0A5C3MM02_9AGAM</name>
<organism evidence="13 14">
    <name type="scientific">Heliocybe sulcata</name>
    <dbReference type="NCBI Taxonomy" id="5364"/>
    <lineage>
        <taxon>Eukaryota</taxon>
        <taxon>Fungi</taxon>
        <taxon>Dikarya</taxon>
        <taxon>Basidiomycota</taxon>
        <taxon>Agaricomycotina</taxon>
        <taxon>Agaricomycetes</taxon>
        <taxon>Gloeophyllales</taxon>
        <taxon>Gloeophyllaceae</taxon>
        <taxon>Heliocybe</taxon>
    </lineage>
</organism>
<comment type="similarity">
    <text evidence="3">Belongs to the CNEP1R1 family.</text>
</comment>
<feature type="compositionally biased region" description="Low complexity" evidence="11">
    <location>
        <begin position="192"/>
        <end position="210"/>
    </location>
</feature>
<evidence type="ECO:0000256" key="8">
    <source>
        <dbReference type="ARBA" id="ARBA00023136"/>
    </source>
</evidence>
<keyword evidence="8 12" id="KW-0472">Membrane</keyword>
<dbReference type="GO" id="GO:0071595">
    <property type="term" value="C:Nem1-Spo7 phosphatase complex"/>
    <property type="evidence" value="ECO:0007669"/>
    <property type="project" value="InterPro"/>
</dbReference>